<keyword evidence="6" id="KW-1185">Reference proteome</keyword>
<evidence type="ECO:0000256" key="2">
    <source>
        <dbReference type="ARBA" id="ARBA00022737"/>
    </source>
</evidence>
<dbReference type="AlphaFoldDB" id="A0A8S1CSM1"/>
<accession>A0A8S1CSM1</accession>
<evidence type="ECO:0000313" key="5">
    <source>
        <dbReference type="EMBL" id="CAB3370865.1"/>
    </source>
</evidence>
<reference evidence="5 6" key="1">
    <citation type="submission" date="2020-04" db="EMBL/GenBank/DDBJ databases">
        <authorList>
            <person name="Alioto T."/>
            <person name="Alioto T."/>
            <person name="Gomez Garrido J."/>
        </authorList>
    </citation>
    <scope>NUCLEOTIDE SEQUENCE [LARGE SCALE GENOMIC DNA]</scope>
</reference>
<feature type="transmembrane region" description="Helical" evidence="3">
    <location>
        <begin position="101"/>
        <end position="122"/>
    </location>
</feature>
<dbReference type="PANTHER" id="PTHR43394:SF11">
    <property type="entry name" value="ATP-BINDING CASSETTE TRANSPORTER"/>
    <property type="match status" value="1"/>
</dbReference>
<comment type="caution">
    <text evidence="5">The sequence shown here is derived from an EMBL/GenBank/DDBJ whole genome shotgun (WGS) entry which is preliminary data.</text>
</comment>
<keyword evidence="3" id="KW-0812">Transmembrane</keyword>
<keyword evidence="3" id="KW-0472">Membrane</keyword>
<evidence type="ECO:0000256" key="1">
    <source>
        <dbReference type="ARBA" id="ARBA00022448"/>
    </source>
</evidence>
<gene>
    <name evidence="5" type="ORF">CLODIP_2_CD08249</name>
</gene>
<keyword evidence="2" id="KW-0677">Repeat</keyword>
<dbReference type="Gene3D" id="3.40.50.300">
    <property type="entry name" value="P-loop containing nucleotide triphosphate hydrolases"/>
    <property type="match status" value="1"/>
</dbReference>
<sequence>MNQQGYETRLGDKGGQLSSGEKQRVAIARAFVHNPRVLLLDEATSALDAESEKVVQSALEVARRGRTCITIAHRLSTIRDSDLICVVERGQVVEMGTHQQLLALGSAAGAVILIHLDAFWPFRTPPA</sequence>
<dbReference type="PANTHER" id="PTHR43394">
    <property type="entry name" value="ATP-DEPENDENT PERMEASE MDL1, MITOCHONDRIAL"/>
    <property type="match status" value="1"/>
</dbReference>
<proteinExistence type="predicted"/>
<dbReference type="InterPro" id="IPR027417">
    <property type="entry name" value="P-loop_NTPase"/>
</dbReference>
<dbReference type="EMBL" id="CADEPI010000056">
    <property type="protein sequence ID" value="CAB3370865.1"/>
    <property type="molecule type" value="Genomic_DNA"/>
</dbReference>
<dbReference type="InterPro" id="IPR003439">
    <property type="entry name" value="ABC_transporter-like_ATP-bd"/>
</dbReference>
<evidence type="ECO:0000259" key="4">
    <source>
        <dbReference type="Pfam" id="PF00005"/>
    </source>
</evidence>
<dbReference type="SUPFAM" id="SSF52540">
    <property type="entry name" value="P-loop containing nucleoside triphosphate hydrolases"/>
    <property type="match status" value="1"/>
</dbReference>
<protein>
    <recommendedName>
        <fullName evidence="4">ABC transporter domain-containing protein</fullName>
    </recommendedName>
</protein>
<dbReference type="OrthoDB" id="6500128at2759"/>
<feature type="domain" description="ABC transporter" evidence="4">
    <location>
        <begin position="7"/>
        <end position="45"/>
    </location>
</feature>
<organism evidence="5 6">
    <name type="scientific">Cloeon dipterum</name>
    <dbReference type="NCBI Taxonomy" id="197152"/>
    <lineage>
        <taxon>Eukaryota</taxon>
        <taxon>Metazoa</taxon>
        <taxon>Ecdysozoa</taxon>
        <taxon>Arthropoda</taxon>
        <taxon>Hexapoda</taxon>
        <taxon>Insecta</taxon>
        <taxon>Pterygota</taxon>
        <taxon>Palaeoptera</taxon>
        <taxon>Ephemeroptera</taxon>
        <taxon>Pisciforma</taxon>
        <taxon>Baetidae</taxon>
        <taxon>Cloeon</taxon>
    </lineage>
</organism>
<keyword evidence="1" id="KW-0813">Transport</keyword>
<dbReference type="InterPro" id="IPR039421">
    <property type="entry name" value="Type_1_exporter"/>
</dbReference>
<dbReference type="GO" id="GO:0016887">
    <property type="term" value="F:ATP hydrolysis activity"/>
    <property type="evidence" value="ECO:0007669"/>
    <property type="project" value="InterPro"/>
</dbReference>
<keyword evidence="3" id="KW-1133">Transmembrane helix</keyword>
<evidence type="ECO:0000313" key="6">
    <source>
        <dbReference type="Proteomes" id="UP000494165"/>
    </source>
</evidence>
<dbReference type="GO" id="GO:0005743">
    <property type="term" value="C:mitochondrial inner membrane"/>
    <property type="evidence" value="ECO:0007669"/>
    <property type="project" value="TreeGrafter"/>
</dbReference>
<dbReference type="Pfam" id="PF00005">
    <property type="entry name" value="ABC_tran"/>
    <property type="match status" value="1"/>
</dbReference>
<dbReference type="GO" id="GO:0005524">
    <property type="term" value="F:ATP binding"/>
    <property type="evidence" value="ECO:0007669"/>
    <property type="project" value="InterPro"/>
</dbReference>
<name>A0A8S1CSM1_9INSE</name>
<dbReference type="GO" id="GO:0015421">
    <property type="term" value="F:ABC-type oligopeptide transporter activity"/>
    <property type="evidence" value="ECO:0007669"/>
    <property type="project" value="TreeGrafter"/>
</dbReference>
<dbReference type="GO" id="GO:0090374">
    <property type="term" value="P:oligopeptide export from mitochondrion"/>
    <property type="evidence" value="ECO:0007669"/>
    <property type="project" value="TreeGrafter"/>
</dbReference>
<dbReference type="Proteomes" id="UP000494165">
    <property type="component" value="Unassembled WGS sequence"/>
</dbReference>
<evidence type="ECO:0000256" key="3">
    <source>
        <dbReference type="SAM" id="Phobius"/>
    </source>
</evidence>